<dbReference type="CDD" id="cd02619">
    <property type="entry name" value="Peptidase_C1"/>
    <property type="match status" value="1"/>
</dbReference>
<dbReference type="InterPro" id="IPR038765">
    <property type="entry name" value="Papain-like_cys_pep_sf"/>
</dbReference>
<evidence type="ECO:0000259" key="2">
    <source>
        <dbReference type="SMART" id="SM00645"/>
    </source>
</evidence>
<dbReference type="Gene3D" id="3.90.70.10">
    <property type="entry name" value="Cysteine proteinases"/>
    <property type="match status" value="1"/>
</dbReference>
<dbReference type="EMBL" id="BMKF01000005">
    <property type="protein sequence ID" value="GGB81935.1"/>
    <property type="molecule type" value="Genomic_DNA"/>
</dbReference>
<dbReference type="PROSITE" id="PS00639">
    <property type="entry name" value="THIOL_PROTEASE_HIS"/>
    <property type="match status" value="1"/>
</dbReference>
<dbReference type="InterPro" id="IPR025660">
    <property type="entry name" value="Pept_his_AS"/>
</dbReference>
<feature type="domain" description="Peptidase C1A papain C-terminal" evidence="2">
    <location>
        <begin position="32"/>
        <end position="241"/>
    </location>
</feature>
<dbReference type="PANTHER" id="PTHR12411">
    <property type="entry name" value="CYSTEINE PROTEASE FAMILY C1-RELATED"/>
    <property type="match status" value="1"/>
</dbReference>
<dbReference type="InterPro" id="IPR000668">
    <property type="entry name" value="Peptidase_C1A_C"/>
</dbReference>
<evidence type="ECO:0000313" key="3">
    <source>
        <dbReference type="EMBL" id="GGB81935.1"/>
    </source>
</evidence>
<dbReference type="InterPro" id="IPR013128">
    <property type="entry name" value="Peptidase_C1A"/>
</dbReference>
<comment type="caution">
    <text evidence="3">The sequence shown here is derived from an EMBL/GenBank/DDBJ whole genome shotgun (WGS) entry which is preliminary data.</text>
</comment>
<dbReference type="RefSeq" id="WP_158084588.1">
    <property type="nucleotide sequence ID" value="NZ_BMKF01000005.1"/>
</dbReference>
<organism evidence="3 4">
    <name type="scientific">Henriciella pelagia</name>
    <dbReference type="NCBI Taxonomy" id="1977912"/>
    <lineage>
        <taxon>Bacteria</taxon>
        <taxon>Pseudomonadati</taxon>
        <taxon>Pseudomonadota</taxon>
        <taxon>Alphaproteobacteria</taxon>
        <taxon>Hyphomonadales</taxon>
        <taxon>Hyphomonadaceae</taxon>
        <taxon>Henriciella</taxon>
    </lineage>
</organism>
<dbReference type="Proteomes" id="UP000628854">
    <property type="component" value="Unassembled WGS sequence"/>
</dbReference>
<evidence type="ECO:0000313" key="4">
    <source>
        <dbReference type="Proteomes" id="UP000628854"/>
    </source>
</evidence>
<accession>A0ABQ1JZQ1</accession>
<name>A0ABQ1JZQ1_9PROT</name>
<dbReference type="SMART" id="SM00645">
    <property type="entry name" value="Pept_C1"/>
    <property type="match status" value="1"/>
</dbReference>
<comment type="similarity">
    <text evidence="1">Belongs to the peptidase C1 family.</text>
</comment>
<dbReference type="Pfam" id="PF00112">
    <property type="entry name" value="Peptidase_C1"/>
    <property type="match status" value="1"/>
</dbReference>
<sequence length="311" mass="34683">MPDYWNDQPLNGCLLETVPVQVPMLMTPHGSLPERVDLREFCSPVENQLKTNSCTANAIVGALEYHQRKARQPQTDLSRLFVYYNARRLSETEDQDVGSFIHHVMASVLAYGACEERMWPFETAMVKTRPTEAAYTNALLHEAVQYARTPLGPVALHAIAAGLPIVFGAYLPSAYYEEAHRTGAMPVDGQQAQRPESGHAMLIVGYDTSSKTWLVRNSWGEGFADRGYFRIPFDTMAAYSDPTHFWTIGAIEQAQGVSLSGPALMGAQQQIQQQAKADMASILAAKREDVRSELKSRLDQAKSDFRSRLRN</sequence>
<proteinExistence type="inferred from homology"/>
<reference evidence="4" key="1">
    <citation type="journal article" date="2019" name="Int. J. Syst. Evol. Microbiol.">
        <title>The Global Catalogue of Microorganisms (GCM) 10K type strain sequencing project: providing services to taxonomists for standard genome sequencing and annotation.</title>
        <authorList>
            <consortium name="The Broad Institute Genomics Platform"/>
            <consortium name="The Broad Institute Genome Sequencing Center for Infectious Disease"/>
            <person name="Wu L."/>
            <person name="Ma J."/>
        </authorList>
    </citation>
    <scope>NUCLEOTIDE SEQUENCE [LARGE SCALE GENOMIC DNA]</scope>
    <source>
        <strain evidence="4">CGMCC 1.15928</strain>
    </source>
</reference>
<evidence type="ECO:0000256" key="1">
    <source>
        <dbReference type="ARBA" id="ARBA00008455"/>
    </source>
</evidence>
<protein>
    <recommendedName>
        <fullName evidence="2">Peptidase C1A papain C-terminal domain-containing protein</fullName>
    </recommendedName>
</protein>
<keyword evidence="4" id="KW-1185">Reference proteome</keyword>
<gene>
    <name evidence="3" type="ORF">GCM10011503_33370</name>
</gene>
<dbReference type="SUPFAM" id="SSF54001">
    <property type="entry name" value="Cysteine proteinases"/>
    <property type="match status" value="1"/>
</dbReference>